<dbReference type="RefSeq" id="WP_128915520.1">
    <property type="nucleotide sequence ID" value="NZ_RDSM01000006.1"/>
</dbReference>
<dbReference type="Proteomes" id="UP000289437">
    <property type="component" value="Unassembled WGS sequence"/>
</dbReference>
<dbReference type="PROSITE" id="PS51782">
    <property type="entry name" value="LYSM"/>
    <property type="match status" value="1"/>
</dbReference>
<proteinExistence type="predicted"/>
<dbReference type="CDD" id="cd00118">
    <property type="entry name" value="LysM"/>
    <property type="match status" value="1"/>
</dbReference>
<dbReference type="Gene3D" id="3.10.350.10">
    <property type="entry name" value="LysM domain"/>
    <property type="match status" value="1"/>
</dbReference>
<reference evidence="3" key="2">
    <citation type="submission" date="2019-02" db="EMBL/GenBank/DDBJ databases">
        <title>Granulicella sibirica sp. nov., a psychrotolerant acidobacterium isolated from an organic soil layer in forested tundra, West Siberia.</title>
        <authorList>
            <person name="Oshkin I.Y."/>
            <person name="Kulichevskaya I.S."/>
            <person name="Rijpstra W.I.C."/>
            <person name="Sinninghe Damste J.S."/>
            <person name="Rakitin A.L."/>
            <person name="Ravin N.V."/>
            <person name="Dedysh S.N."/>
        </authorList>
    </citation>
    <scope>NUCLEOTIDE SEQUENCE [LARGE SCALE GENOMIC DNA]</scope>
    <source>
        <strain evidence="3">AF10</strain>
    </source>
</reference>
<gene>
    <name evidence="2" type="ORF">GRAN_4931</name>
</gene>
<comment type="caution">
    <text evidence="2">The sequence shown here is derived from an EMBL/GenBank/DDBJ whole genome shotgun (WGS) entry which is preliminary data.</text>
</comment>
<evidence type="ECO:0000313" key="3">
    <source>
        <dbReference type="Proteomes" id="UP000289437"/>
    </source>
</evidence>
<reference evidence="2 3" key="1">
    <citation type="submission" date="2018-11" db="EMBL/GenBank/DDBJ databases">
        <authorList>
            <person name="Mardanov A.V."/>
            <person name="Ravin N.V."/>
            <person name="Dedysh S.N."/>
        </authorList>
    </citation>
    <scope>NUCLEOTIDE SEQUENCE [LARGE SCALE GENOMIC DNA]</scope>
    <source>
        <strain evidence="2 3">AF10</strain>
    </source>
</reference>
<dbReference type="InterPro" id="IPR018392">
    <property type="entry name" value="LysM"/>
</dbReference>
<feature type="domain" description="LysM" evidence="1">
    <location>
        <begin position="79"/>
        <end position="126"/>
    </location>
</feature>
<evidence type="ECO:0000313" key="2">
    <source>
        <dbReference type="EMBL" id="RXH53962.1"/>
    </source>
</evidence>
<dbReference type="OrthoDB" id="117366at2"/>
<name>A0A4Q0SUF7_9BACT</name>
<dbReference type="EMBL" id="RDSM01000006">
    <property type="protein sequence ID" value="RXH53962.1"/>
    <property type="molecule type" value="Genomic_DNA"/>
</dbReference>
<evidence type="ECO:0000259" key="1">
    <source>
        <dbReference type="PROSITE" id="PS51782"/>
    </source>
</evidence>
<dbReference type="SMART" id="SM00257">
    <property type="entry name" value="LysM"/>
    <property type="match status" value="1"/>
</dbReference>
<dbReference type="Pfam" id="PF01476">
    <property type="entry name" value="LysM"/>
    <property type="match status" value="1"/>
</dbReference>
<accession>A0A4Q0SUF7</accession>
<protein>
    <submittedName>
        <fullName evidence="2">Membrane-bound lytic murein transglycosylase D</fullName>
    </submittedName>
</protein>
<dbReference type="InterPro" id="IPR036779">
    <property type="entry name" value="LysM_dom_sf"/>
</dbReference>
<sequence>MADFQALQQKYAPVVDMIKKFEPYGAKFVGSDLVGEQYHLVAQVPSQVVLERVWDIIKQVDPQYADLKHEISNTGGQDGSYTIQSGDNLSKVSDLFYGHANKYNEIAKANHLADANKIQVGQLLDIPLIKS</sequence>
<organism evidence="2 3">
    <name type="scientific">Granulicella sibirica</name>
    <dbReference type="NCBI Taxonomy" id="2479048"/>
    <lineage>
        <taxon>Bacteria</taxon>
        <taxon>Pseudomonadati</taxon>
        <taxon>Acidobacteriota</taxon>
        <taxon>Terriglobia</taxon>
        <taxon>Terriglobales</taxon>
        <taxon>Acidobacteriaceae</taxon>
        <taxon>Granulicella</taxon>
    </lineage>
</organism>
<dbReference type="SUPFAM" id="SSF54106">
    <property type="entry name" value="LysM domain"/>
    <property type="match status" value="1"/>
</dbReference>
<keyword evidence="3" id="KW-1185">Reference proteome</keyword>
<dbReference type="AlphaFoldDB" id="A0A4Q0SUF7"/>